<organism evidence="4 5">
    <name type="scientific">Burkholderia humptydooensis MSMB43</name>
    <dbReference type="NCBI Taxonomy" id="441157"/>
    <lineage>
        <taxon>Bacteria</taxon>
        <taxon>Pseudomonadati</taxon>
        <taxon>Pseudomonadota</taxon>
        <taxon>Betaproteobacteria</taxon>
        <taxon>Burkholderiales</taxon>
        <taxon>Burkholderiaceae</taxon>
        <taxon>Burkholderia</taxon>
        <taxon>pseudomallei group</taxon>
    </lineage>
</organism>
<evidence type="ECO:0000313" key="5">
    <source>
        <dbReference type="Proteomes" id="UP000004682"/>
    </source>
</evidence>
<dbReference type="EMBL" id="JH692063">
    <property type="protein sequence ID" value="EIP87650.1"/>
    <property type="molecule type" value="Genomic_DNA"/>
</dbReference>
<dbReference type="Pfam" id="PF03061">
    <property type="entry name" value="4HBT"/>
    <property type="match status" value="1"/>
</dbReference>
<accession>A0ABN0G668</accession>
<dbReference type="PANTHER" id="PTHR21660">
    <property type="entry name" value="THIOESTERASE SUPERFAMILY MEMBER-RELATED"/>
    <property type="match status" value="1"/>
</dbReference>
<keyword evidence="5" id="KW-1185">Reference proteome</keyword>
<dbReference type="SUPFAM" id="SSF54637">
    <property type="entry name" value="Thioesterase/thiol ester dehydrase-isomerase"/>
    <property type="match status" value="1"/>
</dbReference>
<dbReference type="CDD" id="cd03443">
    <property type="entry name" value="PaaI_thioesterase"/>
    <property type="match status" value="1"/>
</dbReference>
<dbReference type="Gene3D" id="3.10.129.10">
    <property type="entry name" value="Hotdog Thioesterase"/>
    <property type="match status" value="1"/>
</dbReference>
<keyword evidence="2" id="KW-0378">Hydrolase</keyword>
<evidence type="ECO:0000259" key="3">
    <source>
        <dbReference type="Pfam" id="PF03061"/>
    </source>
</evidence>
<name>A0ABN0G668_9BURK</name>
<dbReference type="Proteomes" id="UP000004682">
    <property type="component" value="Unassembled WGS sequence"/>
</dbReference>
<feature type="domain" description="Thioesterase" evidence="3">
    <location>
        <begin position="59"/>
        <end position="135"/>
    </location>
</feature>
<evidence type="ECO:0000313" key="4">
    <source>
        <dbReference type="EMBL" id="EIP87650.1"/>
    </source>
</evidence>
<evidence type="ECO:0000256" key="1">
    <source>
        <dbReference type="ARBA" id="ARBA00008324"/>
    </source>
</evidence>
<dbReference type="PANTHER" id="PTHR21660:SF1">
    <property type="entry name" value="ACYL-COENZYME A THIOESTERASE 13"/>
    <property type="match status" value="1"/>
</dbReference>
<comment type="similarity">
    <text evidence="1">Belongs to the thioesterase PaaI family.</text>
</comment>
<evidence type="ECO:0000256" key="2">
    <source>
        <dbReference type="ARBA" id="ARBA00022801"/>
    </source>
</evidence>
<dbReference type="InterPro" id="IPR029069">
    <property type="entry name" value="HotDog_dom_sf"/>
</dbReference>
<protein>
    <submittedName>
        <fullName evidence="4">Domain 1, putative</fullName>
    </submittedName>
</protein>
<dbReference type="InterPro" id="IPR006683">
    <property type="entry name" value="Thioestr_dom"/>
</dbReference>
<reference evidence="5" key="1">
    <citation type="journal article" date="2012" name="J. Bacteriol.">
        <title>Revised Genome Sequence of Burkholderia thailandensis MSMB43 with Improved Annotation.</title>
        <authorList>
            <person name="Zhuo Y."/>
            <person name="Liu L."/>
            <person name="Wang Q."/>
            <person name="Liu X."/>
            <person name="Ren B."/>
            <person name="Liu M."/>
            <person name="Ni P."/>
            <person name="Cheng Y.Q."/>
            <person name="Zhang L."/>
        </authorList>
    </citation>
    <scope>NUCLEOTIDE SEQUENCE [LARGE SCALE GENOMIC DNA]</scope>
    <source>
        <strain evidence="5">MSMB43</strain>
    </source>
</reference>
<dbReference type="NCBIfam" id="TIGR00369">
    <property type="entry name" value="unchar_dom_1"/>
    <property type="match status" value="1"/>
</dbReference>
<gene>
    <name evidence="4" type="ORF">A33K_15671</name>
</gene>
<dbReference type="InterPro" id="IPR039298">
    <property type="entry name" value="ACOT13"/>
</dbReference>
<sequence>MSSMNPLSLSGLELLRAAAAGDLPSASIAETIPMRPESVELGYVKMTARADGRHLNPLGGVHGGFAATVLDSVTGCAVHTILDPGVGYGTVDLHVKMLRPVPRDVDLVAEGRVIHLSKSLGVAEGTLKTPDDKVVAHASATCFIQRPA</sequence>
<proteinExistence type="inferred from homology"/>
<dbReference type="InterPro" id="IPR003736">
    <property type="entry name" value="PAAI_dom"/>
</dbReference>